<dbReference type="KEGG" id="pry:Prubr_21490"/>
<proteinExistence type="predicted"/>
<dbReference type="AlphaFoldDB" id="A0A810N0E7"/>
<reference evidence="2" key="1">
    <citation type="submission" date="2020-08" db="EMBL/GenBank/DDBJ databases">
        <title>Whole genome shotgun sequence of Polymorphospora rubra NBRC 101157.</title>
        <authorList>
            <person name="Komaki H."/>
            <person name="Tamura T."/>
        </authorList>
    </citation>
    <scope>NUCLEOTIDE SEQUENCE</scope>
    <source>
        <strain evidence="2">NBRC 101157</strain>
    </source>
</reference>
<gene>
    <name evidence="2" type="ORF">Prubr_21490</name>
</gene>
<organism evidence="2 3">
    <name type="scientific">Polymorphospora rubra</name>
    <dbReference type="NCBI Taxonomy" id="338584"/>
    <lineage>
        <taxon>Bacteria</taxon>
        <taxon>Bacillati</taxon>
        <taxon>Actinomycetota</taxon>
        <taxon>Actinomycetes</taxon>
        <taxon>Micromonosporales</taxon>
        <taxon>Micromonosporaceae</taxon>
        <taxon>Polymorphospora</taxon>
    </lineage>
</organism>
<evidence type="ECO:0000256" key="1">
    <source>
        <dbReference type="SAM" id="MobiDB-lite"/>
    </source>
</evidence>
<sequence length="107" mass="11073">MTALTAAEAAATLQRLESDAAAKERTANLLAIDLVSREAEASSDGSGSPVAGQGDESLAGLREAHRAAYEAAQAARRQVSGARWLVDLWRQLGCPVNEPSGRLGDAA</sequence>
<protein>
    <submittedName>
        <fullName evidence="2">Uncharacterized protein</fullName>
    </submittedName>
</protein>
<keyword evidence="3" id="KW-1185">Reference proteome</keyword>
<dbReference type="EMBL" id="AP023359">
    <property type="protein sequence ID" value="BCJ65128.1"/>
    <property type="molecule type" value="Genomic_DNA"/>
</dbReference>
<evidence type="ECO:0000313" key="2">
    <source>
        <dbReference type="EMBL" id="BCJ65128.1"/>
    </source>
</evidence>
<accession>A0A810N0E7</accession>
<feature type="region of interest" description="Disordered" evidence="1">
    <location>
        <begin position="39"/>
        <end position="59"/>
    </location>
</feature>
<name>A0A810N0E7_9ACTN</name>
<dbReference type="Proteomes" id="UP000680866">
    <property type="component" value="Chromosome"/>
</dbReference>
<evidence type="ECO:0000313" key="3">
    <source>
        <dbReference type="Proteomes" id="UP000680866"/>
    </source>
</evidence>